<reference evidence="2 3" key="1">
    <citation type="submission" date="2017-11" db="EMBL/GenBank/DDBJ databases">
        <title>The genome of Rhizophagus clarus HR1 reveals common genetic basis of auxotrophy among arbuscular mycorrhizal fungi.</title>
        <authorList>
            <person name="Kobayashi Y."/>
        </authorList>
    </citation>
    <scope>NUCLEOTIDE SEQUENCE [LARGE SCALE GENOMIC DNA]</scope>
    <source>
        <strain evidence="2 3">HR1</strain>
    </source>
</reference>
<comment type="caution">
    <text evidence="2">The sequence shown here is derived from an EMBL/GenBank/DDBJ whole genome shotgun (WGS) entry which is preliminary data.</text>
</comment>
<evidence type="ECO:0000313" key="3">
    <source>
        <dbReference type="Proteomes" id="UP000247702"/>
    </source>
</evidence>
<dbReference type="EMBL" id="BEXD01000469">
    <property type="protein sequence ID" value="GBB87716.1"/>
    <property type="molecule type" value="Genomic_DNA"/>
</dbReference>
<evidence type="ECO:0000259" key="1">
    <source>
        <dbReference type="SMART" id="SM00454"/>
    </source>
</evidence>
<organism evidence="2 3">
    <name type="scientific">Rhizophagus clarus</name>
    <dbReference type="NCBI Taxonomy" id="94130"/>
    <lineage>
        <taxon>Eukaryota</taxon>
        <taxon>Fungi</taxon>
        <taxon>Fungi incertae sedis</taxon>
        <taxon>Mucoromycota</taxon>
        <taxon>Glomeromycotina</taxon>
        <taxon>Glomeromycetes</taxon>
        <taxon>Glomerales</taxon>
        <taxon>Glomeraceae</taxon>
        <taxon>Rhizophagus</taxon>
    </lineage>
</organism>
<dbReference type="InterPro" id="IPR001660">
    <property type="entry name" value="SAM"/>
</dbReference>
<dbReference type="Gene3D" id="1.10.150.50">
    <property type="entry name" value="Transcription Factor, Ets-1"/>
    <property type="match status" value="1"/>
</dbReference>
<keyword evidence="3" id="KW-1185">Reference proteome</keyword>
<dbReference type="Proteomes" id="UP000247702">
    <property type="component" value="Unassembled WGS sequence"/>
</dbReference>
<dbReference type="SUPFAM" id="SSF47769">
    <property type="entry name" value="SAM/Pointed domain"/>
    <property type="match status" value="1"/>
</dbReference>
<dbReference type="SMART" id="SM00454">
    <property type="entry name" value="SAM"/>
    <property type="match status" value="1"/>
</dbReference>
<dbReference type="InterPro" id="IPR013761">
    <property type="entry name" value="SAM/pointed_sf"/>
</dbReference>
<gene>
    <name evidence="2" type="ORF">RclHR1_01420019</name>
</gene>
<feature type="domain" description="SAM" evidence="1">
    <location>
        <begin position="120"/>
        <end position="188"/>
    </location>
</feature>
<dbReference type="AlphaFoldDB" id="A0A2Z6R4J9"/>
<protein>
    <recommendedName>
        <fullName evidence="1">SAM domain-containing protein</fullName>
    </recommendedName>
</protein>
<sequence>MSCRIDLHVKRKRNMTNITLRYLIIPTGGFIGIPHNNVDQTITISLGNTVRNLHAQIQQQLPQPFRNVLFYLRAFRPGPIRYVAMREGGNLISDFFDENIPIDGHHILVEEDLEHDSYLVENWDTETLVDFLKEQNLKLDDDDLGILRNEKITSQDFLDMTEEKFRSYGLKGGPAMRLAKEVQTLREKPKRAFSSYLSLSEVLAEYGHDSDGIDSIPFFSPPTYEIQDDNKVSKRCMEEILGRLRSYGTLQPDSLEAMRNEYVVALLHTSIHIVMDITNKDLSMKPNSWRRKPRSSRLCN</sequence>
<evidence type="ECO:0000313" key="2">
    <source>
        <dbReference type="EMBL" id="GBB87716.1"/>
    </source>
</evidence>
<proteinExistence type="predicted"/>
<name>A0A2Z6R4J9_9GLOM</name>
<accession>A0A2Z6R4J9</accession>